<keyword evidence="2" id="KW-1185">Reference proteome</keyword>
<dbReference type="EMBL" id="CZCZ02000014">
    <property type="protein sequence ID" value="CAC5344048.1"/>
    <property type="molecule type" value="Genomic_DNA"/>
</dbReference>
<dbReference type="AlphaFoldDB" id="A0A6J7ZN61"/>
<proteinExistence type="predicted"/>
<gene>
    <name evidence="1" type="ORF">PLAN_40463</name>
</gene>
<dbReference type="EMBL" id="LR812490">
    <property type="protein sequence ID" value="CAC5344048.1"/>
    <property type="molecule type" value="Genomic_DNA"/>
</dbReference>
<sequence length="477" mass="54088">MSVAESGPYKSRFFNFISQTAQKFTDEGSRSWRYFKFATEITLQTALYPVYFILQTVRVTTQKLGTAIKQHLPQLNSEVKSQPPNVDTPIIHILNTVTTETAPPNPPYTGGFENSIISQPAAGEIQGVASKIDSQTLVLVQKDNQILDSLTVEQQYQLQQRISLEVADYHYYYRNSAQHPKPFQPQLQPFSHPINVVSAIRGFWQVLCWVQTSPVAVKINCFGESNFVESVSLPQPSPEFIHNLDFAIAQVEDYSIIPISQATHSLVQQSQTLGKTVIQTWKHPHLSVKSESSSSLETGFDQYFYKVQSLILAAIDYFFKDHQHTINSEHIPEEYSGVISNSKSSSLEDPWSTIDTRTNNILSKLKKPKTQNNPIENNRIFQKLQSSLNRFPTKTTPENIGLISENSQNPLTKTQNCVIESKKTATATDSPDWLEAQVTSTGYIQHPLEKILGWLDQVMVKVEEAIAKTWYWLTHYE</sequence>
<dbReference type="RefSeq" id="WP_026795386.1">
    <property type="nucleotide sequence ID" value="NZ_LR812490.1"/>
</dbReference>
<dbReference type="Proteomes" id="UP000196521">
    <property type="component" value="Chromosome"/>
</dbReference>
<reference evidence="1" key="1">
    <citation type="submission" date="2020-05" db="EMBL/GenBank/DDBJ databases">
        <authorList>
            <consortium name="Genoscope - CEA"/>
            <person name="William W."/>
        </authorList>
    </citation>
    <scope>NUCLEOTIDE SEQUENCE [LARGE SCALE GENOMIC DNA]</scope>
    <source>
        <strain evidence="1">PCC 7821</strain>
    </source>
</reference>
<protein>
    <submittedName>
        <fullName evidence="1">Uncharacterized protein</fullName>
    </submittedName>
</protein>
<name>A0A6J7ZN61_PLARU</name>
<organism evidence="1 2">
    <name type="scientific">Planktothrix rubescens CCAP 1459/22</name>
    <dbReference type="NCBI Taxonomy" id="329571"/>
    <lineage>
        <taxon>Bacteria</taxon>
        <taxon>Bacillati</taxon>
        <taxon>Cyanobacteriota</taxon>
        <taxon>Cyanophyceae</taxon>
        <taxon>Oscillatoriophycideae</taxon>
        <taxon>Oscillatoriales</taxon>
        <taxon>Microcoleaceae</taxon>
        <taxon>Planktothrix</taxon>
    </lineage>
</organism>
<accession>A0A6J7ZN61</accession>
<evidence type="ECO:0000313" key="1">
    <source>
        <dbReference type="EMBL" id="CAC5344048.1"/>
    </source>
</evidence>
<evidence type="ECO:0000313" key="2">
    <source>
        <dbReference type="Proteomes" id="UP000196521"/>
    </source>
</evidence>
<comment type="caution">
    <text evidence="1">The sequence shown here is derived from an EMBL/GenBank/DDBJ whole genome shotgun (WGS) entry which is preliminary data.</text>
</comment>